<evidence type="ECO:0000313" key="4">
    <source>
        <dbReference type="Proteomes" id="UP001597036"/>
    </source>
</evidence>
<dbReference type="PANTHER" id="PTHR28208:SF3">
    <property type="entry name" value="PHOSPHATIDATE PHOSPHATASE APP1"/>
    <property type="match status" value="1"/>
</dbReference>
<keyword evidence="1" id="KW-1133">Transmembrane helix</keyword>
<keyword evidence="1" id="KW-0812">Transmembrane</keyword>
<dbReference type="InterPro" id="IPR052935">
    <property type="entry name" value="Mg2+_PAP"/>
</dbReference>
<evidence type="ECO:0000259" key="2">
    <source>
        <dbReference type="Pfam" id="PF09949"/>
    </source>
</evidence>
<protein>
    <submittedName>
        <fullName evidence="3">App1 family protein</fullName>
    </submittedName>
</protein>
<proteinExistence type="predicted"/>
<evidence type="ECO:0000313" key="3">
    <source>
        <dbReference type="EMBL" id="MFD0704300.1"/>
    </source>
</evidence>
<feature type="transmembrane region" description="Helical" evidence="1">
    <location>
        <begin position="31"/>
        <end position="50"/>
    </location>
</feature>
<dbReference type="Proteomes" id="UP001597036">
    <property type="component" value="Unassembled WGS sequence"/>
</dbReference>
<feature type="domain" description="Phosphatidate phosphatase APP1 catalytic" evidence="2">
    <location>
        <begin position="192"/>
        <end position="343"/>
    </location>
</feature>
<comment type="caution">
    <text evidence="3">The sequence shown here is derived from an EMBL/GenBank/DDBJ whole genome shotgun (WGS) entry which is preliminary data.</text>
</comment>
<dbReference type="EMBL" id="JBHTHQ010000006">
    <property type="protein sequence ID" value="MFD0704300.1"/>
    <property type="molecule type" value="Genomic_DNA"/>
</dbReference>
<accession>A0ABW2Y2P1</accession>
<keyword evidence="4" id="KW-1185">Reference proteome</keyword>
<organism evidence="3 4">
    <name type="scientific">Alloscardovia venturai</name>
    <dbReference type="NCBI Taxonomy" id="1769421"/>
    <lineage>
        <taxon>Bacteria</taxon>
        <taxon>Bacillati</taxon>
        <taxon>Actinomycetota</taxon>
        <taxon>Actinomycetes</taxon>
        <taxon>Bifidobacteriales</taxon>
        <taxon>Bifidobacteriaceae</taxon>
        <taxon>Alloscardovia</taxon>
    </lineage>
</organism>
<dbReference type="InterPro" id="IPR019236">
    <property type="entry name" value="APP1_cat"/>
</dbReference>
<gene>
    <name evidence="3" type="ORF">ACFQY8_00820</name>
</gene>
<dbReference type="PANTHER" id="PTHR28208">
    <property type="entry name" value="PHOSPHATIDATE PHOSPHATASE APP1"/>
    <property type="match status" value="1"/>
</dbReference>
<sequence>MVRDQKPIVVQRTRTTIDAPSVREKPSQKSFFVRLIRQIITGAFGVWYALSTKLALALGFYPRVDPYVSYGTEKFTRIVCRTTLSWPGHGLRRRIYRGFRNMLMIPAAHVPVGLHIDGIPVQTAQVGQMSRFDSVDENAESDMAMIASDNQGYLDLITKRDMSAGVHTVSYSVKNRSSVSAPVFIAPDGAPVGIISDVDDTIMVSQVPELVKAATKLLFADPNTRNSVPGMSVFYNKIADLFPGAPFFYLSTSPWNVEGSIRELIHAHGFPQGPILLRDIDPRPKTFIPSGVQHKLEFAQQLMADFPHMRFILLGDDGQHDPTTYARLTKLYPGRIIAIGIRQLTRDEKRIQQMMSMPSAPDVDVPVYYGQSGVSLMATMLPLLEVEAERLKKGN</sequence>
<dbReference type="RefSeq" id="WP_377937689.1">
    <property type="nucleotide sequence ID" value="NZ_JBHTHQ010000006.1"/>
</dbReference>
<evidence type="ECO:0000256" key="1">
    <source>
        <dbReference type="SAM" id="Phobius"/>
    </source>
</evidence>
<keyword evidence="1" id="KW-0472">Membrane</keyword>
<name>A0ABW2Y2P1_9BIFI</name>
<reference evidence="4" key="1">
    <citation type="journal article" date="2019" name="Int. J. Syst. Evol. Microbiol.">
        <title>The Global Catalogue of Microorganisms (GCM) 10K type strain sequencing project: providing services to taxonomists for standard genome sequencing and annotation.</title>
        <authorList>
            <consortium name="The Broad Institute Genomics Platform"/>
            <consortium name="The Broad Institute Genome Sequencing Center for Infectious Disease"/>
            <person name="Wu L."/>
            <person name="Ma J."/>
        </authorList>
    </citation>
    <scope>NUCLEOTIDE SEQUENCE [LARGE SCALE GENOMIC DNA]</scope>
    <source>
        <strain evidence="4">CCM 8604</strain>
    </source>
</reference>
<dbReference type="Pfam" id="PF09949">
    <property type="entry name" value="APP1_cat"/>
    <property type="match status" value="1"/>
</dbReference>